<accession>A0A094ZHA5</accession>
<dbReference type="Proteomes" id="UP000029448">
    <property type="component" value="Unassembled WGS sequence"/>
</dbReference>
<gene>
    <name evidence="1" type="ORF">AtDm6_2697</name>
</gene>
<dbReference type="EMBL" id="JOKM01000093">
    <property type="protein sequence ID" value="KGB21931.1"/>
    <property type="molecule type" value="Genomic_DNA"/>
</dbReference>
<evidence type="ECO:0000313" key="1">
    <source>
        <dbReference type="EMBL" id="KGB21931.1"/>
    </source>
</evidence>
<name>A0A094ZHA5_9PROT</name>
<keyword evidence="2" id="KW-1185">Reference proteome</keyword>
<comment type="caution">
    <text evidence="1">The sequence shown here is derived from an EMBL/GenBank/DDBJ whole genome shotgun (WGS) entry which is preliminary data.</text>
</comment>
<reference evidence="1 2" key="1">
    <citation type="submission" date="2014-06" db="EMBL/GenBank/DDBJ databases">
        <title>Functional and comparative genomic analyses of the Drosophila gut microbiota identify candidate symbiosis factors.</title>
        <authorList>
            <person name="Newell P.D."/>
            <person name="Chaston J.M."/>
            <person name="Douglas A.E."/>
        </authorList>
    </citation>
    <scope>NUCLEOTIDE SEQUENCE [LARGE SCALE GENOMIC DNA]</scope>
    <source>
        <strain evidence="1 2">DmCS_006</strain>
    </source>
</reference>
<organism evidence="1 2">
    <name type="scientific">Acetobacter tropicalis</name>
    <dbReference type="NCBI Taxonomy" id="104102"/>
    <lineage>
        <taxon>Bacteria</taxon>
        <taxon>Pseudomonadati</taxon>
        <taxon>Pseudomonadota</taxon>
        <taxon>Alphaproteobacteria</taxon>
        <taxon>Acetobacterales</taxon>
        <taxon>Acetobacteraceae</taxon>
        <taxon>Acetobacter</taxon>
    </lineage>
</organism>
<evidence type="ECO:0000313" key="2">
    <source>
        <dbReference type="Proteomes" id="UP000029448"/>
    </source>
</evidence>
<dbReference type="PATRIC" id="fig|104102.7.peg.2661"/>
<protein>
    <submittedName>
        <fullName evidence="1">Uncharacterized protein</fullName>
    </submittedName>
</protein>
<proteinExistence type="predicted"/>
<dbReference type="AlphaFoldDB" id="A0A094ZHA5"/>
<dbReference type="STRING" id="104102.AtDm6_2697"/>
<sequence length="50" mass="5358">MRAKQNCLNGPFPKLDIGLNTIHLTGFRPCGMTGFVATAHSETPETDGVL</sequence>